<evidence type="ECO:0000256" key="9">
    <source>
        <dbReference type="SAM" id="MobiDB-lite"/>
    </source>
</evidence>
<evidence type="ECO:0000313" key="11">
    <source>
        <dbReference type="EMBL" id="CAH9416210.1"/>
    </source>
</evidence>
<proteinExistence type="inferred from homology"/>
<name>A0ABN8V2J2_STRGL</name>
<sequence>MSDHSNDLRETVRERYAAAAVQVTEGGTACCGPQPIEVDDSFGSTLYAAAERDALPAEAVAASLGCGNPTAVADLHEGERVLDLGSGGGIDVLLSARRVGPTGKAYGLDMTEEMLALALANQKKAGATNIEFLKGTIEAIPLPANTIDVVISNCVINLSADKPAVFAEMFRVLAPGGRIGISDVVADDQLGPDQRAERGDYVDCIAGALSFTEYREGLAAAGFTSIELTPTHAVADGMHSATVRAVKPTTTTDTAVRTPTRPTSSTSCCGGSGC</sequence>
<feature type="domain" description="Methyltransferase" evidence="10">
    <location>
        <begin position="76"/>
        <end position="210"/>
    </location>
</feature>
<dbReference type="NCBIfam" id="NF008823">
    <property type="entry name" value="PRK11873.1"/>
    <property type="match status" value="1"/>
</dbReference>
<evidence type="ECO:0000256" key="4">
    <source>
        <dbReference type="ARBA" id="ARBA00034521"/>
    </source>
</evidence>
<dbReference type="Proteomes" id="UP001154015">
    <property type="component" value="Unassembled WGS sequence"/>
</dbReference>
<dbReference type="PANTHER" id="PTHR43675">
    <property type="entry name" value="ARSENITE METHYLTRANSFERASE"/>
    <property type="match status" value="1"/>
</dbReference>
<dbReference type="RefSeq" id="WP_318574780.1">
    <property type="nucleotide sequence ID" value="NZ_CAKXYP010000008.1"/>
</dbReference>
<evidence type="ECO:0000256" key="6">
    <source>
        <dbReference type="ARBA" id="ARBA00047941"/>
    </source>
</evidence>
<evidence type="ECO:0000313" key="12">
    <source>
        <dbReference type="Proteomes" id="UP001154015"/>
    </source>
</evidence>
<dbReference type="GO" id="GO:0008168">
    <property type="term" value="F:methyltransferase activity"/>
    <property type="evidence" value="ECO:0007669"/>
    <property type="project" value="UniProtKB-KW"/>
</dbReference>
<evidence type="ECO:0000256" key="3">
    <source>
        <dbReference type="ARBA" id="ARBA00034487"/>
    </source>
</evidence>
<evidence type="ECO:0000256" key="5">
    <source>
        <dbReference type="ARBA" id="ARBA00034545"/>
    </source>
</evidence>
<gene>
    <name evidence="11" type="ORF">SGL43_03233</name>
</gene>
<dbReference type="GO" id="GO:0032259">
    <property type="term" value="P:methylation"/>
    <property type="evidence" value="ECO:0007669"/>
    <property type="project" value="UniProtKB-KW"/>
</dbReference>
<comment type="caution">
    <text evidence="11">The sequence shown here is derived from an EMBL/GenBank/DDBJ whole genome shotgun (WGS) entry which is preliminary data.</text>
</comment>
<comment type="catalytic activity">
    <reaction evidence="7">
        <text>arsenic triglutathione + 2 [thioredoxin]-dithiol + 2 S-adenosyl-L-methionine + H2O = dimethylarsinous acid + 2 [thioredoxin]-disulfide + 3 glutathione + 2 S-adenosyl-L-homocysteine + 2 H(+)</text>
        <dbReference type="Rhea" id="RHEA:69464"/>
        <dbReference type="Rhea" id="RHEA-COMP:10698"/>
        <dbReference type="Rhea" id="RHEA-COMP:10700"/>
        <dbReference type="ChEBI" id="CHEBI:15377"/>
        <dbReference type="ChEBI" id="CHEBI:15378"/>
        <dbReference type="ChEBI" id="CHEBI:23808"/>
        <dbReference type="ChEBI" id="CHEBI:29950"/>
        <dbReference type="ChEBI" id="CHEBI:50058"/>
        <dbReference type="ChEBI" id="CHEBI:57856"/>
        <dbReference type="ChEBI" id="CHEBI:57925"/>
        <dbReference type="ChEBI" id="CHEBI:59789"/>
        <dbReference type="ChEBI" id="CHEBI:183640"/>
        <dbReference type="EC" id="2.1.1.137"/>
    </reaction>
</comment>
<dbReference type="PANTHER" id="PTHR43675:SF8">
    <property type="entry name" value="ARSENITE METHYLTRANSFERASE"/>
    <property type="match status" value="1"/>
</dbReference>
<dbReference type="SUPFAM" id="SSF53335">
    <property type="entry name" value="S-adenosyl-L-methionine-dependent methyltransferases"/>
    <property type="match status" value="1"/>
</dbReference>
<evidence type="ECO:0000256" key="1">
    <source>
        <dbReference type="ARBA" id="ARBA00022679"/>
    </source>
</evidence>
<dbReference type="Pfam" id="PF13847">
    <property type="entry name" value="Methyltransf_31"/>
    <property type="match status" value="1"/>
</dbReference>
<organism evidence="11 12">
    <name type="scientific">Streptomyces globisporus</name>
    <dbReference type="NCBI Taxonomy" id="1908"/>
    <lineage>
        <taxon>Bacteria</taxon>
        <taxon>Bacillati</taxon>
        <taxon>Actinomycetota</taxon>
        <taxon>Actinomycetes</taxon>
        <taxon>Kitasatosporales</taxon>
        <taxon>Streptomycetaceae</taxon>
        <taxon>Streptomyces</taxon>
    </lineage>
</organism>
<evidence type="ECO:0000256" key="8">
    <source>
        <dbReference type="ARBA" id="ARBA00048428"/>
    </source>
</evidence>
<evidence type="ECO:0000256" key="7">
    <source>
        <dbReference type="ARBA" id="ARBA00047943"/>
    </source>
</evidence>
<comment type="catalytic activity">
    <reaction evidence="6">
        <text>arsenic triglutathione + [thioredoxin]-dithiol + S-adenosyl-L-methionine + 2 H2O = methylarsonous acid + [thioredoxin]-disulfide + 3 glutathione + S-adenosyl-L-homocysteine + H(+)</text>
        <dbReference type="Rhea" id="RHEA:69460"/>
        <dbReference type="Rhea" id="RHEA-COMP:10698"/>
        <dbReference type="Rhea" id="RHEA-COMP:10700"/>
        <dbReference type="ChEBI" id="CHEBI:15377"/>
        <dbReference type="ChEBI" id="CHEBI:15378"/>
        <dbReference type="ChEBI" id="CHEBI:17826"/>
        <dbReference type="ChEBI" id="CHEBI:29950"/>
        <dbReference type="ChEBI" id="CHEBI:50058"/>
        <dbReference type="ChEBI" id="CHEBI:57856"/>
        <dbReference type="ChEBI" id="CHEBI:57925"/>
        <dbReference type="ChEBI" id="CHEBI:59789"/>
        <dbReference type="ChEBI" id="CHEBI:183640"/>
        <dbReference type="EC" id="2.1.1.137"/>
    </reaction>
</comment>
<keyword evidence="1" id="KW-0808">Transferase</keyword>
<dbReference type="EMBL" id="CAKXYP010000008">
    <property type="protein sequence ID" value="CAH9416210.1"/>
    <property type="molecule type" value="Genomic_DNA"/>
</dbReference>
<evidence type="ECO:0000256" key="2">
    <source>
        <dbReference type="ARBA" id="ARBA00022691"/>
    </source>
</evidence>
<keyword evidence="11" id="KW-0489">Methyltransferase</keyword>
<feature type="region of interest" description="Disordered" evidence="9">
    <location>
        <begin position="248"/>
        <end position="274"/>
    </location>
</feature>
<dbReference type="EC" id="2.1.1.137" evidence="4"/>
<dbReference type="InterPro" id="IPR026669">
    <property type="entry name" value="Arsenite_MeTrfase-like"/>
</dbReference>
<keyword evidence="12" id="KW-1185">Reference proteome</keyword>
<keyword evidence="2" id="KW-0949">S-adenosyl-L-methionine</keyword>
<comment type="similarity">
    <text evidence="3">Belongs to the methyltransferase superfamily. Arsenite methyltransferase family.</text>
</comment>
<reference evidence="11" key="1">
    <citation type="submission" date="2022-03" db="EMBL/GenBank/DDBJ databases">
        <authorList>
            <person name="Leyn A S."/>
        </authorList>
    </citation>
    <scope>NUCLEOTIDE SEQUENCE</scope>
    <source>
        <strain evidence="11">Streptomyces globisporus 4-3</strain>
    </source>
</reference>
<comment type="catalytic activity">
    <reaction evidence="8">
        <text>arsenic triglutathione + 3 [thioredoxin]-dithiol + 3 S-adenosyl-L-methionine = trimethylarsine + 3 [thioredoxin]-disulfide + 3 glutathione + 3 S-adenosyl-L-homocysteine + 3 H(+)</text>
        <dbReference type="Rhea" id="RHEA:69432"/>
        <dbReference type="Rhea" id="RHEA-COMP:10698"/>
        <dbReference type="Rhea" id="RHEA-COMP:10700"/>
        <dbReference type="ChEBI" id="CHEBI:15378"/>
        <dbReference type="ChEBI" id="CHEBI:27130"/>
        <dbReference type="ChEBI" id="CHEBI:29950"/>
        <dbReference type="ChEBI" id="CHEBI:50058"/>
        <dbReference type="ChEBI" id="CHEBI:57856"/>
        <dbReference type="ChEBI" id="CHEBI:57925"/>
        <dbReference type="ChEBI" id="CHEBI:59789"/>
        <dbReference type="ChEBI" id="CHEBI:183640"/>
        <dbReference type="EC" id="2.1.1.137"/>
    </reaction>
</comment>
<evidence type="ECO:0000259" key="10">
    <source>
        <dbReference type="Pfam" id="PF13847"/>
    </source>
</evidence>
<dbReference type="Gene3D" id="3.40.50.150">
    <property type="entry name" value="Vaccinia Virus protein VP39"/>
    <property type="match status" value="1"/>
</dbReference>
<dbReference type="InterPro" id="IPR025714">
    <property type="entry name" value="Methyltranfer_dom"/>
</dbReference>
<dbReference type="CDD" id="cd02440">
    <property type="entry name" value="AdoMet_MTases"/>
    <property type="match status" value="1"/>
</dbReference>
<dbReference type="InterPro" id="IPR029063">
    <property type="entry name" value="SAM-dependent_MTases_sf"/>
</dbReference>
<accession>A0ABN8V2J2</accession>
<protein>
    <recommendedName>
        <fullName evidence="5">Arsenite methyltransferase</fullName>
        <ecNumber evidence="4">2.1.1.137</ecNumber>
    </recommendedName>
</protein>